<dbReference type="RefSeq" id="XP_043002331.1">
    <property type="nucleotide sequence ID" value="XM_043160375.1"/>
</dbReference>
<feature type="compositionally biased region" description="Basic and acidic residues" evidence="1">
    <location>
        <begin position="11"/>
        <end position="23"/>
    </location>
</feature>
<dbReference type="EMBL" id="CM032191">
    <property type="protein sequence ID" value="KAG7085860.1"/>
    <property type="molecule type" value="Genomic_DNA"/>
</dbReference>
<sequence length="52" mass="5658">MERLQVPAGRDISEDDPRSKLDNLRASPPKMSANTRQGSGFTSVGTTRLLIS</sequence>
<feature type="compositionally biased region" description="Polar residues" evidence="1">
    <location>
        <begin position="32"/>
        <end position="46"/>
    </location>
</feature>
<keyword evidence="3" id="KW-1185">Reference proteome</keyword>
<proteinExistence type="predicted"/>
<dbReference type="GeneID" id="66072470"/>
<dbReference type="Proteomes" id="UP001049176">
    <property type="component" value="Chromosome 11"/>
</dbReference>
<dbReference type="KEGG" id="more:E1B28_003394"/>
<reference evidence="2" key="1">
    <citation type="journal article" date="2021" name="Genome Biol. Evol.">
        <title>The assembled and annotated genome of the fairy-ring fungus Marasmius oreades.</title>
        <authorList>
            <person name="Hiltunen M."/>
            <person name="Ament-Velasquez S.L."/>
            <person name="Johannesson H."/>
        </authorList>
    </citation>
    <scope>NUCLEOTIDE SEQUENCE</scope>
    <source>
        <strain evidence="2">03SP1</strain>
    </source>
</reference>
<comment type="caution">
    <text evidence="2">The sequence shown here is derived from an EMBL/GenBank/DDBJ whole genome shotgun (WGS) entry which is preliminary data.</text>
</comment>
<protein>
    <submittedName>
        <fullName evidence="2">Uncharacterized protein</fullName>
    </submittedName>
</protein>
<evidence type="ECO:0000256" key="1">
    <source>
        <dbReference type="SAM" id="MobiDB-lite"/>
    </source>
</evidence>
<evidence type="ECO:0000313" key="3">
    <source>
        <dbReference type="Proteomes" id="UP001049176"/>
    </source>
</evidence>
<feature type="region of interest" description="Disordered" evidence="1">
    <location>
        <begin position="1"/>
        <end position="52"/>
    </location>
</feature>
<dbReference type="AlphaFoldDB" id="A0A9P7RLW3"/>
<organism evidence="2 3">
    <name type="scientific">Marasmius oreades</name>
    <name type="common">fairy-ring Marasmius</name>
    <dbReference type="NCBI Taxonomy" id="181124"/>
    <lineage>
        <taxon>Eukaryota</taxon>
        <taxon>Fungi</taxon>
        <taxon>Dikarya</taxon>
        <taxon>Basidiomycota</taxon>
        <taxon>Agaricomycotina</taxon>
        <taxon>Agaricomycetes</taxon>
        <taxon>Agaricomycetidae</taxon>
        <taxon>Agaricales</taxon>
        <taxon>Marasmiineae</taxon>
        <taxon>Marasmiaceae</taxon>
        <taxon>Marasmius</taxon>
    </lineage>
</organism>
<gene>
    <name evidence="2" type="ORF">E1B28_003394</name>
</gene>
<name>A0A9P7RLW3_9AGAR</name>
<evidence type="ECO:0000313" key="2">
    <source>
        <dbReference type="EMBL" id="KAG7085860.1"/>
    </source>
</evidence>
<accession>A0A9P7RLW3</accession>